<dbReference type="SUPFAM" id="SSF111369">
    <property type="entry name" value="HlyD-like secretion proteins"/>
    <property type="match status" value="1"/>
</dbReference>
<dbReference type="GO" id="GO:0015562">
    <property type="term" value="F:efflux transmembrane transporter activity"/>
    <property type="evidence" value="ECO:0007669"/>
    <property type="project" value="TreeGrafter"/>
</dbReference>
<protein>
    <submittedName>
        <fullName evidence="6">Uncharacterized protein</fullName>
    </submittedName>
</protein>
<evidence type="ECO:0000256" key="1">
    <source>
        <dbReference type="ARBA" id="ARBA00009477"/>
    </source>
</evidence>
<dbReference type="Gene3D" id="2.40.30.170">
    <property type="match status" value="1"/>
</dbReference>
<feature type="signal peptide" evidence="2">
    <location>
        <begin position="1"/>
        <end position="31"/>
    </location>
</feature>
<proteinExistence type="inferred from homology"/>
<dbReference type="Gene3D" id="2.40.50.100">
    <property type="match status" value="1"/>
</dbReference>
<dbReference type="GO" id="GO:1990281">
    <property type="term" value="C:efflux pump complex"/>
    <property type="evidence" value="ECO:0007669"/>
    <property type="project" value="TreeGrafter"/>
</dbReference>
<dbReference type="Pfam" id="PF25954">
    <property type="entry name" value="Beta-barrel_RND_2"/>
    <property type="match status" value="1"/>
</dbReference>
<dbReference type="Pfam" id="PF25989">
    <property type="entry name" value="YknX_C"/>
    <property type="match status" value="1"/>
</dbReference>
<keyword evidence="7" id="KW-1185">Reference proteome</keyword>
<dbReference type="PATRIC" id="fig|1304281.5.peg.1206"/>
<dbReference type="InterPro" id="IPR006143">
    <property type="entry name" value="RND_pump_MFP"/>
</dbReference>
<reference evidence="6 7" key="1">
    <citation type="journal article" date="2004" name="Int. J. Syst. Evol. Microbiol.">
        <title>Kaistella koreensis gen. nov., sp. nov., a novel member of the Chryseobacterium-Bergeyella-Riemerella branch.</title>
        <authorList>
            <person name="Kim M.K."/>
            <person name="Im W.T."/>
            <person name="Shin Y.K."/>
            <person name="Lim J.H."/>
            <person name="Kim S.H."/>
            <person name="Lee B.C."/>
            <person name="Park M.Y."/>
            <person name="Lee K.Y."/>
            <person name="Lee S.T."/>
        </authorList>
    </citation>
    <scope>NUCLEOTIDE SEQUENCE [LARGE SCALE GENOMIC DNA]</scope>
    <source>
        <strain evidence="6 7">CCUG 49689</strain>
    </source>
</reference>
<gene>
    <name evidence="6" type="ORF">ACM44_05615</name>
</gene>
<dbReference type="Pfam" id="PF25973">
    <property type="entry name" value="BSH_CzcB"/>
    <property type="match status" value="1"/>
</dbReference>
<dbReference type="RefSeq" id="WP_048499051.1">
    <property type="nucleotide sequence ID" value="NZ_LFNG01000006.1"/>
</dbReference>
<dbReference type="EMBL" id="LFNG01000006">
    <property type="protein sequence ID" value="KMQ71700.1"/>
    <property type="molecule type" value="Genomic_DNA"/>
</dbReference>
<feature type="domain" description="YknX-like C-terminal permuted SH3-like" evidence="5">
    <location>
        <begin position="301"/>
        <end position="361"/>
    </location>
</feature>
<feature type="domain" description="CzcB-like barrel-sandwich hybrid" evidence="4">
    <location>
        <begin position="72"/>
        <end position="215"/>
    </location>
</feature>
<dbReference type="Proteomes" id="UP000035900">
    <property type="component" value="Unassembled WGS sequence"/>
</dbReference>
<dbReference type="AlphaFoldDB" id="A0A0J7LRR7"/>
<evidence type="ECO:0000256" key="2">
    <source>
        <dbReference type="SAM" id="SignalP"/>
    </source>
</evidence>
<keyword evidence="2" id="KW-0732">Signal</keyword>
<evidence type="ECO:0000259" key="4">
    <source>
        <dbReference type="Pfam" id="PF25973"/>
    </source>
</evidence>
<feature type="domain" description="CusB-like beta-barrel" evidence="3">
    <location>
        <begin position="221"/>
        <end position="292"/>
    </location>
</feature>
<evidence type="ECO:0000259" key="5">
    <source>
        <dbReference type="Pfam" id="PF25989"/>
    </source>
</evidence>
<name>A0A0J7LRR7_9FLAO</name>
<organism evidence="6 7">
    <name type="scientific">Chryseobacterium koreense CCUG 49689</name>
    <dbReference type="NCBI Taxonomy" id="1304281"/>
    <lineage>
        <taxon>Bacteria</taxon>
        <taxon>Pseudomonadati</taxon>
        <taxon>Bacteroidota</taxon>
        <taxon>Flavobacteriia</taxon>
        <taxon>Flavobacteriales</taxon>
        <taxon>Weeksellaceae</taxon>
        <taxon>Chryseobacterium group</taxon>
        <taxon>Chryseobacterium</taxon>
    </lineage>
</organism>
<feature type="chain" id="PRO_5005291145" evidence="2">
    <location>
        <begin position="32"/>
        <end position="372"/>
    </location>
</feature>
<dbReference type="NCBIfam" id="TIGR01730">
    <property type="entry name" value="RND_mfp"/>
    <property type="match status" value="1"/>
</dbReference>
<evidence type="ECO:0000259" key="3">
    <source>
        <dbReference type="Pfam" id="PF25954"/>
    </source>
</evidence>
<accession>A0A0J7LRR7</accession>
<comment type="similarity">
    <text evidence="1">Belongs to the membrane fusion protein (MFP) (TC 8.A.1) family.</text>
</comment>
<dbReference type="OrthoDB" id="9806939at2"/>
<comment type="caution">
    <text evidence="6">The sequence shown here is derived from an EMBL/GenBank/DDBJ whole genome shotgun (WGS) entry which is preliminary data.</text>
</comment>
<evidence type="ECO:0000313" key="6">
    <source>
        <dbReference type="EMBL" id="KMQ71700.1"/>
    </source>
</evidence>
<dbReference type="InterPro" id="IPR058647">
    <property type="entry name" value="BSH_CzcB-like"/>
</dbReference>
<sequence length="372" mass="41013">MTRIFKHKLPIINAVASVSLLLFVAACTQNGQEKNSDVNENKIDSVNVFTIETDTVKKILALPAELLPLEDAQIRAKVPGYVRKMLVDIGSKVSKGQVLALIEAPELNTRIQELNDKANASRARYLSSKDYFERIYSASRTDGVIATGELQRVKNQMMADSLEYKANQSSVASAKQIGNYLAIVAPYSGVITKRNIVTGSFVGSPNDKPLFEISDNSVLRLQVSVPEIYTDAVLSNGVAEVSTRSLPDKKFEAKLVRKAGRIDHDSRSEIWEFEIGNTDNKLKPGSYADAKLSFLRQQEGIVVPASAVVTTLEKKFVIKVSNGVTHWIDVRPGFNMGDRTEIFGDVQKGDTLVLKGSEELKTDTRIIPLIKK</sequence>
<dbReference type="STRING" id="1304281.ACM44_05615"/>
<dbReference type="InterPro" id="IPR058637">
    <property type="entry name" value="YknX-like_C"/>
</dbReference>
<dbReference type="PROSITE" id="PS51257">
    <property type="entry name" value="PROKAR_LIPOPROTEIN"/>
    <property type="match status" value="1"/>
</dbReference>
<dbReference type="Gene3D" id="2.40.420.20">
    <property type="match status" value="1"/>
</dbReference>
<dbReference type="Gene3D" id="1.10.287.470">
    <property type="entry name" value="Helix hairpin bin"/>
    <property type="match status" value="1"/>
</dbReference>
<evidence type="ECO:0000313" key="7">
    <source>
        <dbReference type="Proteomes" id="UP000035900"/>
    </source>
</evidence>
<dbReference type="PANTHER" id="PTHR30469">
    <property type="entry name" value="MULTIDRUG RESISTANCE PROTEIN MDTA"/>
    <property type="match status" value="1"/>
</dbReference>
<dbReference type="InterPro" id="IPR058792">
    <property type="entry name" value="Beta-barrel_RND_2"/>
</dbReference>